<dbReference type="Gene3D" id="3.40.50.1000">
    <property type="entry name" value="HAD superfamily/HAD-like"/>
    <property type="match status" value="1"/>
</dbReference>
<dbReference type="SFLD" id="SFLDF00027">
    <property type="entry name" value="p-type_atpase"/>
    <property type="match status" value="1"/>
</dbReference>
<evidence type="ECO:0000256" key="1">
    <source>
        <dbReference type="ARBA" id="ARBA00004141"/>
    </source>
</evidence>
<dbReference type="Pfam" id="PF00690">
    <property type="entry name" value="Cation_ATPase_N"/>
    <property type="match status" value="1"/>
</dbReference>
<dbReference type="EMBL" id="JBHTMO010000013">
    <property type="protein sequence ID" value="MFD1392972.1"/>
    <property type="molecule type" value="Genomic_DNA"/>
</dbReference>
<dbReference type="Gene3D" id="2.70.150.10">
    <property type="entry name" value="Calcium-transporting ATPase, cytoplasmic transduction domain A"/>
    <property type="match status" value="1"/>
</dbReference>
<dbReference type="PANTHER" id="PTHR42861">
    <property type="entry name" value="CALCIUM-TRANSPORTING ATPASE"/>
    <property type="match status" value="1"/>
</dbReference>
<name>A0ABW4B7F1_9LACO</name>
<accession>A0ABW4B7F1</accession>
<feature type="transmembrane region" description="Helical" evidence="8">
    <location>
        <begin position="669"/>
        <end position="689"/>
    </location>
</feature>
<dbReference type="InterPro" id="IPR018303">
    <property type="entry name" value="ATPase_P-typ_P_site"/>
</dbReference>
<evidence type="ECO:0000259" key="9">
    <source>
        <dbReference type="SMART" id="SM00831"/>
    </source>
</evidence>
<feature type="transmembrane region" description="Helical" evidence="8">
    <location>
        <begin position="734"/>
        <end position="756"/>
    </location>
</feature>
<dbReference type="Pfam" id="PF00122">
    <property type="entry name" value="E1-E2_ATPase"/>
    <property type="match status" value="1"/>
</dbReference>
<keyword evidence="11" id="KW-1185">Reference proteome</keyword>
<evidence type="ECO:0000256" key="4">
    <source>
        <dbReference type="ARBA" id="ARBA00022840"/>
    </source>
</evidence>
<dbReference type="InterPro" id="IPR008250">
    <property type="entry name" value="ATPase_P-typ_transduc_dom_A_sf"/>
</dbReference>
<dbReference type="InterPro" id="IPR023214">
    <property type="entry name" value="HAD_sf"/>
</dbReference>
<feature type="transmembrane region" description="Helical" evidence="8">
    <location>
        <begin position="644"/>
        <end position="663"/>
    </location>
</feature>
<dbReference type="RefSeq" id="WP_379882258.1">
    <property type="nucleotide sequence ID" value="NZ_JBHTMO010000013.1"/>
</dbReference>
<dbReference type="SFLD" id="SFLDS00003">
    <property type="entry name" value="Haloacid_Dehalogenase"/>
    <property type="match status" value="1"/>
</dbReference>
<dbReference type="SUPFAM" id="SSF56784">
    <property type="entry name" value="HAD-like"/>
    <property type="match status" value="1"/>
</dbReference>
<feature type="transmembrane region" description="Helical" evidence="8">
    <location>
        <begin position="65"/>
        <end position="83"/>
    </location>
</feature>
<keyword evidence="6 8" id="KW-1133">Transmembrane helix</keyword>
<dbReference type="InterPro" id="IPR023299">
    <property type="entry name" value="ATPase_P-typ_cyto_dom_N"/>
</dbReference>
<dbReference type="InterPro" id="IPR001757">
    <property type="entry name" value="P_typ_ATPase"/>
</dbReference>
<sequence length="761" mass="79834">MTQNQSNFSGLTAAAAQARLAKDGPNEVAEKPFSMPRAVAQRLWEPSAWILEGALLLEVILGKGIQAGFIIVMLLFAAINGAVQKRKATTILAGLTDQLTLTATVMRDGQWHRVPARELVVGDLVSLTSGDLVPADVKLLQGSADINESSITGEAKGVSRQVGDAAFAGTELTAGHALGRVTATGKASRSGKTISLINKNSAPGHLQQLLGKVIGYLAAVDAVLALILVATSLIRQQNLLTLLPFLAMLVIATIPIAMPSSFAVANSVEAKVLSGQQILVSDLTGIQEAANMNLLLVDKTGTITANKPSVVGYYNLSARPDGEVLQLALTATDRRKPSVIDLAVQNYAAQKQIKALKQGNYKPFDSSTGYSQVAVATAAGTQIVRLGSLKQLTKVTAAYTLPAAIDFAAGRTTAVAVGNQLVGLFIMQDQPRPDSAAAIAAIRARGVKVLMLTGDNQKTAAAVARQVALPGEVISYAALRPDRPLSALAGIADVIPEDKLAIVTHFQKAGYIVGMTGDGVNDAPALKRADLGIAVATAVDLAKRSARMVLLKPGLGSLTDVLESGHRVYKRMMTWTITKLSRAAQLSILLTFGYLLFGFLPLSLNAMIMVALLNDLVTLVLGTDHAQISRHPESWDMTKLGKTAGLYAGTWTLAGFGWLLWLLRRGQTTAQISTALFCFLMFSAMLTILMTRTKKPFWASAASKPVNLAIGLNTVATVGIAAFGLGVAAIGLPIIGYALGLTLLVGVLLTGLGSLVHPAGN</sequence>
<dbReference type="InterPro" id="IPR059000">
    <property type="entry name" value="ATPase_P-type_domA"/>
</dbReference>
<dbReference type="Gene3D" id="1.20.1110.10">
    <property type="entry name" value="Calcium-transporting ATPase, transmembrane domain"/>
    <property type="match status" value="1"/>
</dbReference>
<dbReference type="InterPro" id="IPR044492">
    <property type="entry name" value="P_typ_ATPase_HD_dom"/>
</dbReference>
<feature type="domain" description="Cation-transporting P-type ATPase N-terminal" evidence="9">
    <location>
        <begin position="1"/>
        <end position="63"/>
    </location>
</feature>
<keyword evidence="2 8" id="KW-0812">Transmembrane</keyword>
<dbReference type="NCBIfam" id="TIGR01494">
    <property type="entry name" value="ATPase_P-type"/>
    <property type="match status" value="2"/>
</dbReference>
<dbReference type="PROSITE" id="PS00154">
    <property type="entry name" value="ATPASE_E1_E2"/>
    <property type="match status" value="1"/>
</dbReference>
<organism evidence="10 11">
    <name type="scientific">Lacticaseibacillus jixianensis</name>
    <dbReference type="NCBI Taxonomy" id="2486012"/>
    <lineage>
        <taxon>Bacteria</taxon>
        <taxon>Bacillati</taxon>
        <taxon>Bacillota</taxon>
        <taxon>Bacilli</taxon>
        <taxon>Lactobacillales</taxon>
        <taxon>Lactobacillaceae</taxon>
        <taxon>Lacticaseibacillus</taxon>
    </lineage>
</organism>
<keyword evidence="5" id="KW-1278">Translocase</keyword>
<evidence type="ECO:0000256" key="6">
    <source>
        <dbReference type="ARBA" id="ARBA00022989"/>
    </source>
</evidence>
<reference evidence="11" key="1">
    <citation type="journal article" date="2019" name="Int. J. Syst. Evol. Microbiol.">
        <title>The Global Catalogue of Microorganisms (GCM) 10K type strain sequencing project: providing services to taxonomists for standard genome sequencing and annotation.</title>
        <authorList>
            <consortium name="The Broad Institute Genomics Platform"/>
            <consortium name="The Broad Institute Genome Sequencing Center for Infectious Disease"/>
            <person name="Wu L."/>
            <person name="Ma J."/>
        </authorList>
    </citation>
    <scope>NUCLEOTIDE SEQUENCE [LARGE SCALE GENOMIC DNA]</scope>
    <source>
        <strain evidence="11">CCM 8911</strain>
    </source>
</reference>
<feature type="transmembrane region" description="Helical" evidence="8">
    <location>
        <begin position="240"/>
        <end position="258"/>
    </location>
</feature>
<dbReference type="SUPFAM" id="SSF81653">
    <property type="entry name" value="Calcium ATPase, transduction domain A"/>
    <property type="match status" value="1"/>
</dbReference>
<feature type="transmembrane region" description="Helical" evidence="8">
    <location>
        <begin position="580"/>
        <end position="600"/>
    </location>
</feature>
<keyword evidence="7 8" id="KW-0472">Membrane</keyword>
<gene>
    <name evidence="10" type="ORF">ACFQ3L_05110</name>
</gene>
<evidence type="ECO:0000313" key="11">
    <source>
        <dbReference type="Proteomes" id="UP001597249"/>
    </source>
</evidence>
<dbReference type="InterPro" id="IPR036412">
    <property type="entry name" value="HAD-like_sf"/>
</dbReference>
<feature type="transmembrane region" description="Helical" evidence="8">
    <location>
        <begin position="710"/>
        <end position="728"/>
    </location>
</feature>
<evidence type="ECO:0000256" key="8">
    <source>
        <dbReference type="SAM" id="Phobius"/>
    </source>
</evidence>
<dbReference type="PRINTS" id="PR00120">
    <property type="entry name" value="HATPASE"/>
</dbReference>
<comment type="caution">
    <text evidence="10">The sequence shown here is derived from an EMBL/GenBank/DDBJ whole genome shotgun (WGS) entry which is preliminary data.</text>
</comment>
<dbReference type="Proteomes" id="UP001597249">
    <property type="component" value="Unassembled WGS sequence"/>
</dbReference>
<evidence type="ECO:0000256" key="7">
    <source>
        <dbReference type="ARBA" id="ARBA00023136"/>
    </source>
</evidence>
<feature type="transmembrane region" description="Helical" evidence="8">
    <location>
        <begin position="213"/>
        <end position="234"/>
    </location>
</feature>
<dbReference type="PRINTS" id="PR00119">
    <property type="entry name" value="CATATPASE"/>
</dbReference>
<dbReference type="InterPro" id="IPR004014">
    <property type="entry name" value="ATPase_P-typ_cation-transptr_N"/>
</dbReference>
<dbReference type="Gene3D" id="3.40.1110.10">
    <property type="entry name" value="Calcium-transporting ATPase, cytoplasmic domain N"/>
    <property type="match status" value="1"/>
</dbReference>
<keyword evidence="3" id="KW-0547">Nucleotide-binding</keyword>
<keyword evidence="4" id="KW-0067">ATP-binding</keyword>
<dbReference type="SFLD" id="SFLDG00002">
    <property type="entry name" value="C1.7:_P-type_atpase_like"/>
    <property type="match status" value="1"/>
</dbReference>
<protein>
    <submittedName>
        <fullName evidence="10">HAD-IC family P-type ATPase</fullName>
    </submittedName>
</protein>
<evidence type="ECO:0000313" key="10">
    <source>
        <dbReference type="EMBL" id="MFD1392972.1"/>
    </source>
</evidence>
<dbReference type="Pfam" id="PF00702">
    <property type="entry name" value="Hydrolase"/>
    <property type="match status" value="1"/>
</dbReference>
<dbReference type="SUPFAM" id="SSF81665">
    <property type="entry name" value="Calcium ATPase, transmembrane domain M"/>
    <property type="match status" value="1"/>
</dbReference>
<dbReference type="SMART" id="SM00831">
    <property type="entry name" value="Cation_ATPase_N"/>
    <property type="match status" value="1"/>
</dbReference>
<comment type="subcellular location">
    <subcellularLocation>
        <location evidence="1">Membrane</location>
        <topology evidence="1">Multi-pass membrane protein</topology>
    </subcellularLocation>
</comment>
<evidence type="ECO:0000256" key="5">
    <source>
        <dbReference type="ARBA" id="ARBA00022967"/>
    </source>
</evidence>
<dbReference type="InterPro" id="IPR023298">
    <property type="entry name" value="ATPase_P-typ_TM_dom_sf"/>
</dbReference>
<evidence type="ECO:0000256" key="3">
    <source>
        <dbReference type="ARBA" id="ARBA00022741"/>
    </source>
</evidence>
<evidence type="ECO:0000256" key="2">
    <source>
        <dbReference type="ARBA" id="ARBA00022692"/>
    </source>
</evidence>
<proteinExistence type="predicted"/>